<proteinExistence type="predicted"/>
<accession>A0A814IHG1</accession>
<organism evidence="1 2">
    <name type="scientific">Adineta steineri</name>
    <dbReference type="NCBI Taxonomy" id="433720"/>
    <lineage>
        <taxon>Eukaryota</taxon>
        <taxon>Metazoa</taxon>
        <taxon>Spiralia</taxon>
        <taxon>Gnathifera</taxon>
        <taxon>Rotifera</taxon>
        <taxon>Eurotatoria</taxon>
        <taxon>Bdelloidea</taxon>
        <taxon>Adinetida</taxon>
        <taxon>Adinetidae</taxon>
        <taxon>Adineta</taxon>
    </lineage>
</organism>
<evidence type="ECO:0000313" key="2">
    <source>
        <dbReference type="Proteomes" id="UP000663891"/>
    </source>
</evidence>
<comment type="caution">
    <text evidence="1">The sequence shown here is derived from an EMBL/GenBank/DDBJ whole genome shotgun (WGS) entry which is preliminary data.</text>
</comment>
<evidence type="ECO:0000313" key="1">
    <source>
        <dbReference type="EMBL" id="CAF1023995.1"/>
    </source>
</evidence>
<dbReference type="Proteomes" id="UP000663891">
    <property type="component" value="Unassembled WGS sequence"/>
</dbReference>
<gene>
    <name evidence="1" type="ORF">VCS650_LOCUS15955</name>
</gene>
<sequence>MYKMFYENRRLFLLIIPIFIAVAIYPVPFDGKHVLSLDTPLTTTFDVLINHVWKFHPFIVHVNELKKLNDTCSYYEITDRIPFIPLYDIYIPTTYYVEMNIDRENHCLTSIVHTQMNIMHAYHQYCMHTNTLKPTTTIITDQFYGKTWMIFKYYVRKNMFISHKYTLDKLRKEMMIYLSE</sequence>
<reference evidence="1" key="1">
    <citation type="submission" date="2021-02" db="EMBL/GenBank/DDBJ databases">
        <authorList>
            <person name="Nowell W R."/>
        </authorList>
    </citation>
    <scope>NUCLEOTIDE SEQUENCE</scope>
</reference>
<name>A0A814IHG1_9BILA</name>
<dbReference type="AlphaFoldDB" id="A0A814IHG1"/>
<protein>
    <submittedName>
        <fullName evidence="1">Uncharacterized protein</fullName>
    </submittedName>
</protein>
<dbReference type="EMBL" id="CAJNON010000140">
    <property type="protein sequence ID" value="CAF1023995.1"/>
    <property type="molecule type" value="Genomic_DNA"/>
</dbReference>
<dbReference type="OrthoDB" id="9993824at2759"/>